<reference evidence="2" key="2">
    <citation type="submission" date="2021-01" db="UniProtKB">
        <authorList>
            <consortium name="EnsemblPlants"/>
        </authorList>
    </citation>
    <scope>IDENTIFICATION</scope>
</reference>
<dbReference type="EnsemblPlants" id="QL09p002389:mrna">
    <property type="protein sequence ID" value="QL09p002389:mrna"/>
    <property type="gene ID" value="QL09p002389"/>
</dbReference>
<dbReference type="Proteomes" id="UP000594261">
    <property type="component" value="Chromosome 9"/>
</dbReference>
<keyword evidence="1" id="KW-0472">Membrane</keyword>
<keyword evidence="1" id="KW-0812">Transmembrane</keyword>
<dbReference type="Gramene" id="QL09p002389:mrna">
    <property type="protein sequence ID" value="QL09p002389:mrna"/>
    <property type="gene ID" value="QL09p002389"/>
</dbReference>
<dbReference type="EMBL" id="LRBV02000009">
    <property type="status" value="NOT_ANNOTATED_CDS"/>
    <property type="molecule type" value="Genomic_DNA"/>
</dbReference>
<keyword evidence="3" id="KW-1185">Reference proteome</keyword>
<accession>A0A7N2MEL4</accession>
<keyword evidence="1" id="KW-1133">Transmembrane helix</keyword>
<proteinExistence type="predicted"/>
<protein>
    <submittedName>
        <fullName evidence="2">Uncharacterized protein</fullName>
    </submittedName>
</protein>
<organism evidence="2 3">
    <name type="scientific">Quercus lobata</name>
    <name type="common">Valley oak</name>
    <dbReference type="NCBI Taxonomy" id="97700"/>
    <lineage>
        <taxon>Eukaryota</taxon>
        <taxon>Viridiplantae</taxon>
        <taxon>Streptophyta</taxon>
        <taxon>Embryophyta</taxon>
        <taxon>Tracheophyta</taxon>
        <taxon>Spermatophyta</taxon>
        <taxon>Magnoliopsida</taxon>
        <taxon>eudicotyledons</taxon>
        <taxon>Gunneridae</taxon>
        <taxon>Pentapetalae</taxon>
        <taxon>rosids</taxon>
        <taxon>fabids</taxon>
        <taxon>Fagales</taxon>
        <taxon>Fagaceae</taxon>
        <taxon>Quercus</taxon>
    </lineage>
</organism>
<feature type="transmembrane region" description="Helical" evidence="1">
    <location>
        <begin position="6"/>
        <end position="24"/>
    </location>
</feature>
<dbReference type="InParanoid" id="A0A7N2MEL4"/>
<reference evidence="2 3" key="1">
    <citation type="journal article" date="2016" name="G3 (Bethesda)">
        <title>First Draft Assembly and Annotation of the Genome of a California Endemic Oak Quercus lobata Nee (Fagaceae).</title>
        <authorList>
            <person name="Sork V.L."/>
            <person name="Fitz-Gibbon S.T."/>
            <person name="Puiu D."/>
            <person name="Crepeau M."/>
            <person name="Gugger P.F."/>
            <person name="Sherman R."/>
            <person name="Stevens K."/>
            <person name="Langley C.H."/>
            <person name="Pellegrini M."/>
            <person name="Salzberg S.L."/>
        </authorList>
    </citation>
    <scope>NUCLEOTIDE SEQUENCE [LARGE SCALE GENOMIC DNA]</scope>
    <source>
        <strain evidence="2 3">cv. SW786</strain>
    </source>
</reference>
<name>A0A7N2MEL4_QUELO</name>
<evidence type="ECO:0000256" key="1">
    <source>
        <dbReference type="SAM" id="Phobius"/>
    </source>
</evidence>
<sequence>MTLKIVMVLVVAEMVIIGMILFFCRNVLGYAFSREKEVLDHDLSLYNHGWLTSSTFRGLLEEVAGSI</sequence>
<evidence type="ECO:0000313" key="2">
    <source>
        <dbReference type="EnsemblPlants" id="QL09p002389:mrna"/>
    </source>
</evidence>
<dbReference type="AlphaFoldDB" id="A0A7N2MEL4"/>
<evidence type="ECO:0000313" key="3">
    <source>
        <dbReference type="Proteomes" id="UP000594261"/>
    </source>
</evidence>